<keyword evidence="2" id="KW-0812">Transmembrane</keyword>
<sequence>MSLRENERRILAEIERRLGEEDPRLARHLADFGADQDSDPGFSATKAFAWLVCGLIALVLLAMLTALYFSAPAPARTPPPSGQQQSAPQEEVPAGTP</sequence>
<evidence type="ECO:0000313" key="3">
    <source>
        <dbReference type="EMBL" id="MDA0567995.1"/>
    </source>
</evidence>
<keyword evidence="4" id="KW-1185">Reference proteome</keyword>
<keyword evidence="2" id="KW-1133">Transmembrane helix</keyword>
<dbReference type="AlphaFoldDB" id="A0A9X3NW64"/>
<dbReference type="RefSeq" id="WP_270075228.1">
    <property type="nucleotide sequence ID" value="NZ_JAJAQC010000097.1"/>
</dbReference>
<dbReference type="Proteomes" id="UP001140076">
    <property type="component" value="Unassembled WGS sequence"/>
</dbReference>
<evidence type="ECO:0000256" key="2">
    <source>
        <dbReference type="SAM" id="Phobius"/>
    </source>
</evidence>
<feature type="transmembrane region" description="Helical" evidence="2">
    <location>
        <begin position="47"/>
        <end position="69"/>
    </location>
</feature>
<protein>
    <submittedName>
        <fullName evidence="3">DUF3040 domain-containing protein</fullName>
    </submittedName>
</protein>
<evidence type="ECO:0000313" key="4">
    <source>
        <dbReference type="Proteomes" id="UP001140076"/>
    </source>
</evidence>
<name>A0A9X3NW64_9ACTN</name>
<accession>A0A9X3NW64</accession>
<dbReference type="InterPro" id="IPR021401">
    <property type="entry name" value="DUF3040"/>
</dbReference>
<keyword evidence="2" id="KW-0472">Membrane</keyword>
<dbReference type="EMBL" id="JAJAQC010000097">
    <property type="protein sequence ID" value="MDA0567995.1"/>
    <property type="molecule type" value="Genomic_DNA"/>
</dbReference>
<dbReference type="Pfam" id="PF11239">
    <property type="entry name" value="DUF3040"/>
    <property type="match status" value="1"/>
</dbReference>
<evidence type="ECO:0000256" key="1">
    <source>
        <dbReference type="SAM" id="MobiDB-lite"/>
    </source>
</evidence>
<comment type="caution">
    <text evidence="3">The sequence shown here is derived from an EMBL/GenBank/DDBJ whole genome shotgun (WGS) entry which is preliminary data.</text>
</comment>
<gene>
    <name evidence="3" type="ORF">LG943_27285</name>
</gene>
<organism evidence="3 4">
    <name type="scientific">Streptomonospora mangrovi</name>
    <dbReference type="NCBI Taxonomy" id="2883123"/>
    <lineage>
        <taxon>Bacteria</taxon>
        <taxon>Bacillati</taxon>
        <taxon>Actinomycetota</taxon>
        <taxon>Actinomycetes</taxon>
        <taxon>Streptosporangiales</taxon>
        <taxon>Nocardiopsidaceae</taxon>
        <taxon>Streptomonospora</taxon>
    </lineage>
</organism>
<proteinExistence type="predicted"/>
<feature type="region of interest" description="Disordered" evidence="1">
    <location>
        <begin position="72"/>
        <end position="97"/>
    </location>
</feature>
<reference evidence="3" key="1">
    <citation type="submission" date="2021-10" db="EMBL/GenBank/DDBJ databases">
        <title>Streptomonospora sp. nov., isolated from mangrove soil.</title>
        <authorList>
            <person name="Chen X."/>
            <person name="Ge X."/>
            <person name="Liu W."/>
        </authorList>
    </citation>
    <scope>NUCLEOTIDE SEQUENCE</scope>
    <source>
        <strain evidence="3">S1-112</strain>
    </source>
</reference>